<dbReference type="SUPFAM" id="SSF111352">
    <property type="entry name" value="Ammonium transporter"/>
    <property type="match status" value="1"/>
</dbReference>
<protein>
    <recommendedName>
        <fullName evidence="8">Ammonium transporter</fullName>
    </recommendedName>
</protein>
<feature type="transmembrane region" description="Helical" evidence="8">
    <location>
        <begin position="323"/>
        <end position="343"/>
    </location>
</feature>
<feature type="transmembrane region" description="Helical" evidence="8">
    <location>
        <begin position="140"/>
        <end position="159"/>
    </location>
</feature>
<keyword evidence="4 8" id="KW-0812">Transmembrane</keyword>
<dbReference type="InterPro" id="IPR029020">
    <property type="entry name" value="Ammonium/urea_transptr"/>
</dbReference>
<proteinExistence type="inferred from homology"/>
<dbReference type="Pfam" id="PF00909">
    <property type="entry name" value="Ammonium_transp"/>
    <property type="match status" value="1"/>
</dbReference>
<name>A0A0L0HJD2_SPIPD</name>
<dbReference type="PROSITE" id="PS01219">
    <property type="entry name" value="AMMONIUM_TRANSP"/>
    <property type="match status" value="1"/>
</dbReference>
<comment type="similarity">
    <text evidence="2 8">Belongs to the ammonia transporter channel (TC 1.A.11.2) family.</text>
</comment>
<dbReference type="FunCoup" id="A0A0L0HJD2">
    <property type="interactions" value="58"/>
</dbReference>
<feature type="transmembrane region" description="Helical" evidence="8">
    <location>
        <begin position="238"/>
        <end position="258"/>
    </location>
</feature>
<feature type="transmembrane region" description="Helical" evidence="8">
    <location>
        <begin position="294"/>
        <end position="311"/>
    </location>
</feature>
<dbReference type="GeneID" id="27687524"/>
<reference evidence="10 11" key="1">
    <citation type="submission" date="2009-08" db="EMBL/GenBank/DDBJ databases">
        <title>The Genome Sequence of Spizellomyces punctatus strain DAOM BR117.</title>
        <authorList>
            <consortium name="The Broad Institute Genome Sequencing Platform"/>
            <person name="Russ C."/>
            <person name="Cuomo C."/>
            <person name="Shea T."/>
            <person name="Young S.K."/>
            <person name="Zeng Q."/>
            <person name="Koehrsen M."/>
            <person name="Haas B."/>
            <person name="Borodovsky M."/>
            <person name="Guigo R."/>
            <person name="Alvarado L."/>
            <person name="Berlin A."/>
            <person name="Bochicchio J."/>
            <person name="Borenstein D."/>
            <person name="Chapman S."/>
            <person name="Chen Z."/>
            <person name="Engels R."/>
            <person name="Freedman E."/>
            <person name="Gellesch M."/>
            <person name="Goldberg J."/>
            <person name="Griggs A."/>
            <person name="Gujja S."/>
            <person name="Heiman D."/>
            <person name="Hepburn T."/>
            <person name="Howarth C."/>
            <person name="Jen D."/>
            <person name="Larson L."/>
            <person name="Lewis B."/>
            <person name="Mehta T."/>
            <person name="Park D."/>
            <person name="Pearson M."/>
            <person name="Roberts A."/>
            <person name="Saif S."/>
            <person name="Shenoy N."/>
            <person name="Sisk P."/>
            <person name="Stolte C."/>
            <person name="Sykes S."/>
            <person name="Thomson T."/>
            <person name="Walk T."/>
            <person name="White J."/>
            <person name="Yandava C."/>
            <person name="Burger G."/>
            <person name="Gray M.W."/>
            <person name="Holland P.W.H."/>
            <person name="King N."/>
            <person name="Lang F.B.F."/>
            <person name="Roger A.J."/>
            <person name="Ruiz-Trillo I."/>
            <person name="Lander E."/>
            <person name="Nusbaum C."/>
        </authorList>
    </citation>
    <scope>NUCLEOTIDE SEQUENCE [LARGE SCALE GENOMIC DNA]</scope>
    <source>
        <strain evidence="10 11">DAOM BR117</strain>
    </source>
</reference>
<evidence type="ECO:0000256" key="5">
    <source>
        <dbReference type="ARBA" id="ARBA00022989"/>
    </source>
</evidence>
<feature type="transmembrane region" description="Helical" evidence="8">
    <location>
        <begin position="270"/>
        <end position="288"/>
    </location>
</feature>
<dbReference type="GO" id="GO:0008519">
    <property type="term" value="F:ammonium channel activity"/>
    <property type="evidence" value="ECO:0007669"/>
    <property type="project" value="InterPro"/>
</dbReference>
<dbReference type="eggNOG" id="KOG0682">
    <property type="taxonomic scope" value="Eukaryota"/>
</dbReference>
<dbReference type="VEuPathDB" id="FungiDB:SPPG_04050"/>
<evidence type="ECO:0000256" key="6">
    <source>
        <dbReference type="ARBA" id="ARBA00023136"/>
    </source>
</evidence>
<feature type="transmembrane region" description="Helical" evidence="8">
    <location>
        <begin position="208"/>
        <end position="226"/>
    </location>
</feature>
<feature type="transmembrane region" description="Helical" evidence="8">
    <location>
        <begin position="369"/>
        <end position="392"/>
    </location>
</feature>
<dbReference type="Proteomes" id="UP000053201">
    <property type="component" value="Unassembled WGS sequence"/>
</dbReference>
<feature type="transmembrane region" description="Helical" evidence="8">
    <location>
        <begin position="179"/>
        <end position="196"/>
    </location>
</feature>
<accession>A0A0L0HJD2</accession>
<dbReference type="PANTHER" id="PTHR43029">
    <property type="entry name" value="AMMONIUM TRANSPORTER MEP2"/>
    <property type="match status" value="1"/>
</dbReference>
<dbReference type="InterPro" id="IPR001905">
    <property type="entry name" value="Ammonium_transpt"/>
</dbReference>
<dbReference type="OMA" id="GFPTTPM"/>
<organism evidence="10 11">
    <name type="scientific">Spizellomyces punctatus (strain DAOM BR117)</name>
    <dbReference type="NCBI Taxonomy" id="645134"/>
    <lineage>
        <taxon>Eukaryota</taxon>
        <taxon>Fungi</taxon>
        <taxon>Fungi incertae sedis</taxon>
        <taxon>Chytridiomycota</taxon>
        <taxon>Chytridiomycota incertae sedis</taxon>
        <taxon>Chytridiomycetes</taxon>
        <taxon>Spizellomycetales</taxon>
        <taxon>Spizellomycetaceae</taxon>
        <taxon>Spizellomyces</taxon>
    </lineage>
</organism>
<comment type="subcellular location">
    <subcellularLocation>
        <location evidence="8">Cell membrane</location>
        <topology evidence="8">Multi-pass membrane protein</topology>
    </subcellularLocation>
    <subcellularLocation>
        <location evidence="1">Membrane</location>
        <topology evidence="1">Multi-pass membrane protein</topology>
    </subcellularLocation>
</comment>
<keyword evidence="5 8" id="KW-1133">Transmembrane helix</keyword>
<keyword evidence="6 8" id="KW-0472">Membrane</keyword>
<evidence type="ECO:0000256" key="4">
    <source>
        <dbReference type="ARBA" id="ARBA00022692"/>
    </source>
</evidence>
<evidence type="ECO:0000313" key="10">
    <source>
        <dbReference type="EMBL" id="KND00949.1"/>
    </source>
</evidence>
<feature type="domain" description="Ammonium transporter AmtB-like" evidence="9">
    <location>
        <begin position="21"/>
        <end position="421"/>
    </location>
</feature>
<dbReference type="STRING" id="645134.A0A0L0HJD2"/>
<evidence type="ECO:0000256" key="7">
    <source>
        <dbReference type="ARBA" id="ARBA00023177"/>
    </source>
</evidence>
<evidence type="ECO:0000259" key="9">
    <source>
        <dbReference type="Pfam" id="PF00909"/>
    </source>
</evidence>
<keyword evidence="11" id="KW-1185">Reference proteome</keyword>
<keyword evidence="3 8" id="KW-0813">Transport</keyword>
<dbReference type="OrthoDB" id="534912at2759"/>
<feature type="transmembrane region" description="Helical" evidence="8">
    <location>
        <begin position="52"/>
        <end position="71"/>
    </location>
</feature>
<evidence type="ECO:0000256" key="1">
    <source>
        <dbReference type="ARBA" id="ARBA00004141"/>
    </source>
</evidence>
<evidence type="ECO:0000313" key="11">
    <source>
        <dbReference type="Proteomes" id="UP000053201"/>
    </source>
</evidence>
<dbReference type="InterPro" id="IPR018047">
    <property type="entry name" value="Ammonium_transpt_CS"/>
</dbReference>
<feature type="transmembrane region" description="Helical" evidence="8">
    <location>
        <begin position="20"/>
        <end position="40"/>
    </location>
</feature>
<dbReference type="PANTHER" id="PTHR43029:SF10">
    <property type="entry name" value="AMMONIUM TRANSPORTER MEP2"/>
    <property type="match status" value="1"/>
</dbReference>
<dbReference type="EMBL" id="KQ257455">
    <property type="protein sequence ID" value="KND00949.1"/>
    <property type="molecule type" value="Genomic_DNA"/>
</dbReference>
<gene>
    <name evidence="10" type="ORF">SPPG_04050</name>
</gene>
<keyword evidence="7 8" id="KW-0924">Ammonia transport</keyword>
<dbReference type="GO" id="GO:0005886">
    <property type="term" value="C:plasma membrane"/>
    <property type="evidence" value="ECO:0007669"/>
    <property type="project" value="UniProtKB-SubCell"/>
</dbReference>
<feature type="transmembrane region" description="Helical" evidence="8">
    <location>
        <begin position="110"/>
        <end position="128"/>
    </location>
</feature>
<evidence type="ECO:0000256" key="2">
    <source>
        <dbReference type="ARBA" id="ARBA00005887"/>
    </source>
</evidence>
<dbReference type="Gene3D" id="1.10.3430.10">
    <property type="entry name" value="Ammonium transporter AmtB like domains"/>
    <property type="match status" value="1"/>
</dbReference>
<dbReference type="InterPro" id="IPR024041">
    <property type="entry name" value="NH4_transpt_AmtB-like_dom"/>
</dbReference>
<sequence length="513" mass="55104">MSSNTLSPRQAPATADGAANVFVMLCSALVLIMIPGLGYFYSGLSHHKNALVFLHLCMLSLAIVSIQWFLWGFSISFSPSGGPFIGNGHYAGLKNGGEELYPGTVLSTDVFAMFQAMFAALTAALPFGSAADRTRILPSMLFILIWTTVVYDFVAYWVWAPNGWLRARGYLDFAGGCPVEVVSGFAGLAFAIYMGPRRTRIADEKPHNVGYVILGTALLWFGWLGFNGGSALTATRRAGMAILVTNLAASAAGLVWMFWDYLYNGHKYSAVGFCVGAVAGLVAITPAAGFVEPWAGVVIGVIAGTVCRFVADITKGKIDDTLDVFAVHGVGGVIGNLLTAIFAERSIIELDTQGINGGWMNGNFKQLWIHLYATITVAAWSFCLTYIVFYLLDKTPGLHLRVKERHESLGLDLAQIGEYAYNYHRPETVPPIAGFGHGSQEAQDHVDKRTHGNGNGVPQQFPLAQMSEIRVALPDSSTTALNAANASDLAIEIVPANGIHGRPTSPRRTESIA</sequence>
<dbReference type="InParanoid" id="A0A0L0HJD2"/>
<evidence type="ECO:0000256" key="8">
    <source>
        <dbReference type="RuleBase" id="RU362002"/>
    </source>
</evidence>
<evidence type="ECO:0000256" key="3">
    <source>
        <dbReference type="ARBA" id="ARBA00022448"/>
    </source>
</evidence>
<dbReference type="NCBIfam" id="TIGR00836">
    <property type="entry name" value="amt"/>
    <property type="match status" value="1"/>
</dbReference>
<dbReference type="AlphaFoldDB" id="A0A0L0HJD2"/>
<dbReference type="RefSeq" id="XP_016608988.1">
    <property type="nucleotide sequence ID" value="XM_016752295.1"/>
</dbReference>